<protein>
    <submittedName>
        <fullName evidence="2">Uncharacterized protein</fullName>
    </submittedName>
</protein>
<dbReference type="EMBL" id="OV651815">
    <property type="protein sequence ID" value="CAH1108796.1"/>
    <property type="molecule type" value="Genomic_DNA"/>
</dbReference>
<name>A0A9P0CV39_9CUCU</name>
<dbReference type="AlphaFoldDB" id="A0A9P0CV39"/>
<gene>
    <name evidence="2" type="ORF">PSYICH_LOCUS8865</name>
</gene>
<feature type="region of interest" description="Disordered" evidence="1">
    <location>
        <begin position="19"/>
        <end position="54"/>
    </location>
</feature>
<dbReference type="Proteomes" id="UP001153636">
    <property type="component" value="Chromosome 3"/>
</dbReference>
<feature type="compositionally biased region" description="Basic and acidic residues" evidence="1">
    <location>
        <begin position="103"/>
        <end position="118"/>
    </location>
</feature>
<organism evidence="2 3">
    <name type="scientific">Psylliodes chrysocephalus</name>
    <dbReference type="NCBI Taxonomy" id="3402493"/>
    <lineage>
        <taxon>Eukaryota</taxon>
        <taxon>Metazoa</taxon>
        <taxon>Ecdysozoa</taxon>
        <taxon>Arthropoda</taxon>
        <taxon>Hexapoda</taxon>
        <taxon>Insecta</taxon>
        <taxon>Pterygota</taxon>
        <taxon>Neoptera</taxon>
        <taxon>Endopterygota</taxon>
        <taxon>Coleoptera</taxon>
        <taxon>Polyphaga</taxon>
        <taxon>Cucujiformia</taxon>
        <taxon>Chrysomeloidea</taxon>
        <taxon>Chrysomelidae</taxon>
        <taxon>Galerucinae</taxon>
        <taxon>Alticini</taxon>
        <taxon>Psylliodes</taxon>
    </lineage>
</organism>
<reference evidence="2" key="1">
    <citation type="submission" date="2022-01" db="EMBL/GenBank/DDBJ databases">
        <authorList>
            <person name="King R."/>
        </authorList>
    </citation>
    <scope>NUCLEOTIDE SEQUENCE</scope>
</reference>
<evidence type="ECO:0000313" key="2">
    <source>
        <dbReference type="EMBL" id="CAH1108796.1"/>
    </source>
</evidence>
<keyword evidence="3" id="KW-1185">Reference proteome</keyword>
<dbReference type="OrthoDB" id="7462948at2759"/>
<proteinExistence type="predicted"/>
<evidence type="ECO:0000256" key="1">
    <source>
        <dbReference type="SAM" id="MobiDB-lite"/>
    </source>
</evidence>
<sequence length="173" mass="20062">MSARTKRILQLVKHITENERNDNLTQDQKAEQELPHKKHLERKEDARKCRDNDKHVAQENSDVLDFNFDLQSVVSTPKGPAVVFNFKNEIKCSMANPPFCNKNSKETRDSTKKKEQPEKTYQNSLSITNAKYADLAKMCKDGTIPAIHHHFYRGLKPNANKKERLPEPNFDEE</sequence>
<feature type="region of interest" description="Disordered" evidence="1">
    <location>
        <begin position="95"/>
        <end position="122"/>
    </location>
</feature>
<evidence type="ECO:0000313" key="3">
    <source>
        <dbReference type="Proteomes" id="UP001153636"/>
    </source>
</evidence>
<accession>A0A9P0CV39</accession>